<keyword evidence="1" id="KW-0808">Transferase</keyword>
<reference evidence="1" key="2">
    <citation type="submission" date="2014-07" db="EMBL/GenBank/DDBJ databases">
        <authorList>
            <person name="Hull J."/>
        </authorList>
    </citation>
    <scope>NUCLEOTIDE SEQUENCE</scope>
</reference>
<sequence length="110" mass="12490">WIHVITHPPIVMVEGGEVQSVSCYGVTNLKLLNINSDIDINSIQFESTCNDTKDPECVRTDLQTSALIKYTSVCDTSLEFVIRAKNMEIDPIHIYLRFIHYPSTMKIEST</sequence>
<accession>A0A0A9WBD6</accession>
<organism evidence="1">
    <name type="scientific">Lygus hesperus</name>
    <name type="common">Western plant bug</name>
    <dbReference type="NCBI Taxonomy" id="30085"/>
    <lineage>
        <taxon>Eukaryota</taxon>
        <taxon>Metazoa</taxon>
        <taxon>Ecdysozoa</taxon>
        <taxon>Arthropoda</taxon>
        <taxon>Hexapoda</taxon>
        <taxon>Insecta</taxon>
        <taxon>Pterygota</taxon>
        <taxon>Neoptera</taxon>
        <taxon>Paraneoptera</taxon>
        <taxon>Hemiptera</taxon>
        <taxon>Heteroptera</taxon>
        <taxon>Panheteroptera</taxon>
        <taxon>Cimicomorpha</taxon>
        <taxon>Miridae</taxon>
        <taxon>Mirini</taxon>
        <taxon>Lygus</taxon>
    </lineage>
</organism>
<proteinExistence type="predicted"/>
<evidence type="ECO:0000313" key="1">
    <source>
        <dbReference type="EMBL" id="JAG05084.1"/>
    </source>
</evidence>
<dbReference type="GO" id="GO:0016301">
    <property type="term" value="F:kinase activity"/>
    <property type="evidence" value="ECO:0007669"/>
    <property type="project" value="UniProtKB-KW"/>
</dbReference>
<protein>
    <submittedName>
        <fullName evidence="1">Phosphatidylinositol 3-kinase age-1</fullName>
    </submittedName>
</protein>
<keyword evidence="1" id="KW-0418">Kinase</keyword>
<feature type="non-terminal residue" evidence="1">
    <location>
        <position position="1"/>
    </location>
</feature>
<name>A0A0A9WBD6_LYGHE</name>
<dbReference type="AlphaFoldDB" id="A0A0A9WBD6"/>
<gene>
    <name evidence="1" type="primary">age-1</name>
    <name evidence="1" type="ORF">CM83_102527</name>
</gene>
<dbReference type="EMBL" id="GBHO01038520">
    <property type="protein sequence ID" value="JAG05084.1"/>
    <property type="molecule type" value="Transcribed_RNA"/>
</dbReference>
<reference evidence="1" key="1">
    <citation type="journal article" date="2014" name="PLoS ONE">
        <title>Transcriptome-Based Identification of ABC Transporters in the Western Tarnished Plant Bug Lygus hesperus.</title>
        <authorList>
            <person name="Hull J.J."/>
            <person name="Chaney K."/>
            <person name="Geib S.M."/>
            <person name="Fabrick J.A."/>
            <person name="Brent C.S."/>
            <person name="Walsh D."/>
            <person name="Lavine L.C."/>
        </authorList>
    </citation>
    <scope>NUCLEOTIDE SEQUENCE</scope>
</reference>